<dbReference type="Pfam" id="PF00288">
    <property type="entry name" value="GHMP_kinases_N"/>
    <property type="match status" value="1"/>
</dbReference>
<organism evidence="15 16">
    <name type="scientific">Marivirga sericea</name>
    <dbReference type="NCBI Taxonomy" id="1028"/>
    <lineage>
        <taxon>Bacteria</taxon>
        <taxon>Pseudomonadati</taxon>
        <taxon>Bacteroidota</taxon>
        <taxon>Cytophagia</taxon>
        <taxon>Cytophagales</taxon>
        <taxon>Marivirgaceae</taxon>
        <taxon>Marivirga</taxon>
    </lineage>
</organism>
<dbReference type="PANTHER" id="PTHR20861">
    <property type="entry name" value="HOMOSERINE/4-DIPHOSPHOCYTIDYL-2-C-METHYL-D-ERYTHRITOL KINASE"/>
    <property type="match status" value="1"/>
</dbReference>
<comment type="function">
    <text evidence="12">Catalyzes the ATP-dependent phosphorylation of L-homoserine to L-homoserine phosphate.</text>
</comment>
<evidence type="ECO:0000256" key="2">
    <source>
        <dbReference type="ARBA" id="ARBA00007370"/>
    </source>
</evidence>
<comment type="subcellular location">
    <subcellularLocation>
        <location evidence="12">Cytoplasm</location>
    </subcellularLocation>
</comment>
<dbReference type="EC" id="2.7.1.39" evidence="3 12"/>
<dbReference type="EMBL" id="FXAW01000003">
    <property type="protein sequence ID" value="SMG30525.1"/>
    <property type="molecule type" value="Genomic_DNA"/>
</dbReference>
<dbReference type="InterPro" id="IPR000870">
    <property type="entry name" value="Homoserine_kinase"/>
</dbReference>
<dbReference type="UniPathway" id="UPA00050">
    <property type="reaction ID" value="UER00064"/>
</dbReference>
<dbReference type="SUPFAM" id="SSF54211">
    <property type="entry name" value="Ribosomal protein S5 domain 2-like"/>
    <property type="match status" value="1"/>
</dbReference>
<feature type="binding site" evidence="12">
    <location>
        <begin position="93"/>
        <end position="103"/>
    </location>
    <ligand>
        <name>ATP</name>
        <dbReference type="ChEBI" id="CHEBI:30616"/>
    </ligand>
</feature>
<sequence>MSNKMKKIKVFAPATIANVGPGYDIIGLALEGVGEYLEMELLDSDEIIIHPIPDYPDLPLSPDENIAGIVAKAMLNQLEVKLGLSIRIEKEVKPGSGLGSSGCTAAATAFAVNELMDNPFSTLELVAFAMLGEKATSGKAHADNVAAALMGGFCIIKSYHPLEILSIPFPKDVQIVVAHPQIEVKTADSKKILKKEMALPDVITQMGNIAALISGITTSNYNWIRSGMHDLIAEPIRSYLIPGFVQAKSLAIEVGALGCSISGSGPSIFAFCEDENQAQEVGDRWKKFYANLEIDSNIYLSKINPRGTYTIEAS</sequence>
<evidence type="ECO:0000256" key="6">
    <source>
        <dbReference type="ARBA" id="ARBA00022679"/>
    </source>
</evidence>
<dbReference type="InterPro" id="IPR036554">
    <property type="entry name" value="GHMP_kinase_C_sf"/>
</dbReference>
<dbReference type="PANTHER" id="PTHR20861:SF1">
    <property type="entry name" value="HOMOSERINE KINASE"/>
    <property type="match status" value="1"/>
</dbReference>
<evidence type="ECO:0000259" key="13">
    <source>
        <dbReference type="Pfam" id="PF00288"/>
    </source>
</evidence>
<evidence type="ECO:0000256" key="10">
    <source>
        <dbReference type="ARBA" id="ARBA00022840"/>
    </source>
</evidence>
<keyword evidence="5 12" id="KW-0028">Amino-acid biosynthesis</keyword>
<dbReference type="GO" id="GO:0005737">
    <property type="term" value="C:cytoplasm"/>
    <property type="evidence" value="ECO:0007669"/>
    <property type="project" value="UniProtKB-SubCell"/>
</dbReference>
<dbReference type="PRINTS" id="PR00958">
    <property type="entry name" value="HOMSERKINASE"/>
</dbReference>
<evidence type="ECO:0000256" key="7">
    <source>
        <dbReference type="ARBA" id="ARBA00022697"/>
    </source>
</evidence>
<accession>A0A1X7JR36</accession>
<dbReference type="Pfam" id="PF08544">
    <property type="entry name" value="GHMP_kinases_C"/>
    <property type="match status" value="1"/>
</dbReference>
<evidence type="ECO:0000313" key="15">
    <source>
        <dbReference type="EMBL" id="SMG30525.1"/>
    </source>
</evidence>
<evidence type="ECO:0000256" key="4">
    <source>
        <dbReference type="ARBA" id="ARBA00017858"/>
    </source>
</evidence>
<dbReference type="GO" id="GO:0009088">
    <property type="term" value="P:threonine biosynthetic process"/>
    <property type="evidence" value="ECO:0007669"/>
    <property type="project" value="UniProtKB-UniRule"/>
</dbReference>
<evidence type="ECO:0000256" key="12">
    <source>
        <dbReference type="HAMAP-Rule" id="MF_00384"/>
    </source>
</evidence>
<dbReference type="NCBIfam" id="NF002288">
    <property type="entry name" value="PRK01212.1-4"/>
    <property type="match status" value="1"/>
</dbReference>
<gene>
    <name evidence="12" type="primary">thrB</name>
    <name evidence="15" type="ORF">SAMN05661096_01982</name>
</gene>
<evidence type="ECO:0000256" key="11">
    <source>
        <dbReference type="ARBA" id="ARBA00049375"/>
    </source>
</evidence>
<dbReference type="AlphaFoldDB" id="A0A1X7JR36"/>
<evidence type="ECO:0000256" key="1">
    <source>
        <dbReference type="ARBA" id="ARBA00005015"/>
    </source>
</evidence>
<dbReference type="InterPro" id="IPR014721">
    <property type="entry name" value="Ribsml_uS5_D2-typ_fold_subgr"/>
</dbReference>
<dbReference type="PIRSF" id="PIRSF000676">
    <property type="entry name" value="Homoser_kin"/>
    <property type="match status" value="1"/>
</dbReference>
<keyword evidence="9 12" id="KW-0418">Kinase</keyword>
<keyword evidence="7 12" id="KW-0791">Threonine biosynthesis</keyword>
<dbReference type="Gene3D" id="3.30.230.10">
    <property type="match status" value="1"/>
</dbReference>
<dbReference type="GO" id="GO:0005524">
    <property type="term" value="F:ATP binding"/>
    <property type="evidence" value="ECO:0007669"/>
    <property type="project" value="UniProtKB-UniRule"/>
</dbReference>
<keyword evidence="12" id="KW-0963">Cytoplasm</keyword>
<dbReference type="NCBIfam" id="TIGR00191">
    <property type="entry name" value="thrB"/>
    <property type="match status" value="1"/>
</dbReference>
<comment type="similarity">
    <text evidence="2 12">Belongs to the GHMP kinase family. Homoserine kinase subfamily.</text>
</comment>
<keyword evidence="8 12" id="KW-0547">Nucleotide-binding</keyword>
<evidence type="ECO:0000313" key="16">
    <source>
        <dbReference type="Proteomes" id="UP000193804"/>
    </source>
</evidence>
<keyword evidence="10 12" id="KW-0067">ATP-binding</keyword>
<dbReference type="InterPro" id="IPR006204">
    <property type="entry name" value="GHMP_kinase_N_dom"/>
</dbReference>
<dbReference type="Proteomes" id="UP000193804">
    <property type="component" value="Unassembled WGS sequence"/>
</dbReference>
<dbReference type="InterPro" id="IPR013750">
    <property type="entry name" value="GHMP_kinase_C_dom"/>
</dbReference>
<name>A0A1X7JR36_9BACT</name>
<evidence type="ECO:0000256" key="5">
    <source>
        <dbReference type="ARBA" id="ARBA00022605"/>
    </source>
</evidence>
<dbReference type="STRING" id="1028.SAMN05661096_01982"/>
<evidence type="ECO:0000256" key="8">
    <source>
        <dbReference type="ARBA" id="ARBA00022741"/>
    </source>
</evidence>
<evidence type="ECO:0000256" key="3">
    <source>
        <dbReference type="ARBA" id="ARBA00012078"/>
    </source>
</evidence>
<keyword evidence="6 12" id="KW-0808">Transferase</keyword>
<proteinExistence type="inferred from homology"/>
<protein>
    <recommendedName>
        <fullName evidence="4 12">Homoserine kinase</fullName>
        <shortName evidence="12">HK</shortName>
        <shortName evidence="12">HSK</shortName>
        <ecNumber evidence="3 12">2.7.1.39</ecNumber>
    </recommendedName>
</protein>
<dbReference type="Gene3D" id="3.30.70.890">
    <property type="entry name" value="GHMP kinase, C-terminal domain"/>
    <property type="match status" value="1"/>
</dbReference>
<feature type="domain" description="GHMP kinase N-terminal" evidence="13">
    <location>
        <begin position="69"/>
        <end position="152"/>
    </location>
</feature>
<comment type="catalytic activity">
    <reaction evidence="11 12">
        <text>L-homoserine + ATP = O-phospho-L-homoserine + ADP + H(+)</text>
        <dbReference type="Rhea" id="RHEA:13985"/>
        <dbReference type="ChEBI" id="CHEBI:15378"/>
        <dbReference type="ChEBI" id="CHEBI:30616"/>
        <dbReference type="ChEBI" id="CHEBI:57476"/>
        <dbReference type="ChEBI" id="CHEBI:57590"/>
        <dbReference type="ChEBI" id="CHEBI:456216"/>
        <dbReference type="EC" id="2.7.1.39"/>
    </reaction>
</comment>
<dbReference type="InterPro" id="IPR006203">
    <property type="entry name" value="GHMP_knse_ATP-bd_CS"/>
</dbReference>
<feature type="domain" description="GHMP kinase C-terminal" evidence="14">
    <location>
        <begin position="215"/>
        <end position="290"/>
    </location>
</feature>
<reference evidence="16" key="1">
    <citation type="submission" date="2017-04" db="EMBL/GenBank/DDBJ databases">
        <authorList>
            <person name="Varghese N."/>
            <person name="Submissions S."/>
        </authorList>
    </citation>
    <scope>NUCLEOTIDE SEQUENCE [LARGE SCALE GENOMIC DNA]</scope>
    <source>
        <strain evidence="16">DSM 4125</strain>
    </source>
</reference>
<dbReference type="GO" id="GO:0004413">
    <property type="term" value="F:homoserine kinase activity"/>
    <property type="evidence" value="ECO:0007669"/>
    <property type="project" value="UniProtKB-UniRule"/>
</dbReference>
<dbReference type="SUPFAM" id="SSF55060">
    <property type="entry name" value="GHMP Kinase, C-terminal domain"/>
    <property type="match status" value="1"/>
</dbReference>
<evidence type="ECO:0000259" key="14">
    <source>
        <dbReference type="Pfam" id="PF08544"/>
    </source>
</evidence>
<dbReference type="InterPro" id="IPR020568">
    <property type="entry name" value="Ribosomal_Su5_D2-typ_SF"/>
</dbReference>
<comment type="pathway">
    <text evidence="1 12">Amino-acid biosynthesis; L-threonine biosynthesis; L-threonine from L-aspartate: step 4/5.</text>
</comment>
<dbReference type="HAMAP" id="MF_00384">
    <property type="entry name" value="Homoser_kinase"/>
    <property type="match status" value="1"/>
</dbReference>
<dbReference type="PROSITE" id="PS00627">
    <property type="entry name" value="GHMP_KINASES_ATP"/>
    <property type="match status" value="1"/>
</dbReference>
<keyword evidence="16" id="KW-1185">Reference proteome</keyword>
<evidence type="ECO:0000256" key="9">
    <source>
        <dbReference type="ARBA" id="ARBA00022777"/>
    </source>
</evidence>